<reference evidence="9 10" key="1">
    <citation type="submission" date="2019-02" db="EMBL/GenBank/DDBJ databases">
        <title>Sequencing the genomes of 1000 actinobacteria strains.</title>
        <authorList>
            <person name="Klenk H.-P."/>
        </authorList>
    </citation>
    <scope>NUCLEOTIDE SEQUENCE [LARGE SCALE GENOMIC DNA]</scope>
    <source>
        <strain evidence="9 10">DSM 45779</strain>
    </source>
</reference>
<feature type="region of interest" description="Disordered" evidence="7">
    <location>
        <begin position="417"/>
        <end position="440"/>
    </location>
</feature>
<comment type="subcellular location">
    <subcellularLocation>
        <location evidence="1">Cell membrane</location>
        <topology evidence="1">Multi-pass membrane protein</topology>
    </subcellularLocation>
</comment>
<keyword evidence="4 8" id="KW-0812">Transmembrane</keyword>
<evidence type="ECO:0000313" key="10">
    <source>
        <dbReference type="Proteomes" id="UP000291591"/>
    </source>
</evidence>
<dbReference type="Gene3D" id="1.20.1250.20">
    <property type="entry name" value="MFS general substrate transporter like domains"/>
    <property type="match status" value="1"/>
</dbReference>
<evidence type="ECO:0000256" key="1">
    <source>
        <dbReference type="ARBA" id="ARBA00004651"/>
    </source>
</evidence>
<dbReference type="InterPro" id="IPR036259">
    <property type="entry name" value="MFS_trans_sf"/>
</dbReference>
<feature type="transmembrane region" description="Helical" evidence="8">
    <location>
        <begin position="361"/>
        <end position="381"/>
    </location>
</feature>
<name>A0A4Q7UXJ4_PSEST</name>
<dbReference type="RefSeq" id="WP_130290885.1">
    <property type="nucleotide sequence ID" value="NZ_SHKL01000001.1"/>
</dbReference>
<protein>
    <submittedName>
        <fullName evidence="9">Putative MFS family arabinose efflux permease</fullName>
    </submittedName>
</protein>
<comment type="caution">
    <text evidence="9">The sequence shown here is derived from an EMBL/GenBank/DDBJ whole genome shotgun (WGS) entry which is preliminary data.</text>
</comment>
<evidence type="ECO:0000256" key="2">
    <source>
        <dbReference type="ARBA" id="ARBA00022448"/>
    </source>
</evidence>
<feature type="transmembrane region" description="Helical" evidence="8">
    <location>
        <begin position="299"/>
        <end position="316"/>
    </location>
</feature>
<dbReference type="AlphaFoldDB" id="A0A4Q7UXJ4"/>
<feature type="transmembrane region" description="Helical" evidence="8">
    <location>
        <begin position="237"/>
        <end position="261"/>
    </location>
</feature>
<dbReference type="Pfam" id="PF05977">
    <property type="entry name" value="MFS_3"/>
    <property type="match status" value="1"/>
</dbReference>
<feature type="transmembrane region" description="Helical" evidence="8">
    <location>
        <begin position="322"/>
        <end position="340"/>
    </location>
</feature>
<feature type="transmembrane region" description="Helical" evidence="8">
    <location>
        <begin position="273"/>
        <end position="292"/>
    </location>
</feature>
<gene>
    <name evidence="9" type="ORF">EV383_3513</name>
</gene>
<dbReference type="SUPFAM" id="SSF103473">
    <property type="entry name" value="MFS general substrate transporter"/>
    <property type="match status" value="1"/>
</dbReference>
<keyword evidence="3" id="KW-1003">Cell membrane</keyword>
<keyword evidence="10" id="KW-1185">Reference proteome</keyword>
<feature type="transmembrane region" description="Helical" evidence="8">
    <location>
        <begin position="387"/>
        <end position="409"/>
    </location>
</feature>
<dbReference type="EMBL" id="SHKL01000001">
    <property type="protein sequence ID" value="RZT86616.1"/>
    <property type="molecule type" value="Genomic_DNA"/>
</dbReference>
<feature type="transmembrane region" description="Helical" evidence="8">
    <location>
        <begin position="107"/>
        <end position="132"/>
    </location>
</feature>
<dbReference type="Proteomes" id="UP000291591">
    <property type="component" value="Unassembled WGS sequence"/>
</dbReference>
<evidence type="ECO:0000256" key="8">
    <source>
        <dbReference type="SAM" id="Phobius"/>
    </source>
</evidence>
<dbReference type="OrthoDB" id="9775268at2"/>
<sequence length="440" mass="45395">MRAVLHDRVVTPLRTLRGQTFASLANPNYRRYITGQATSLVGTWMQTVAQSWLVYQLTGSPAVLGTVIAVQTLPMLVLGPYGGVVADRLDKRKLMIGLQTMMGVQALLLGVLTVTGTVRLWHVFVLAGLLGLNNCFENPARQAFVLEMVGPDDLRNAVSLNSVLASSARAVGPAVAGIVIATGGIGFCFLLNAASFVAVVVSLLRLDVSKLNPTEPASRKPGQLREGFAYVRRTPALAVPLLMMALVGCLAYEFQVVLPVVASETFGGDGSTYGFLTAAMGAGAVAGGLVVAARGRTGIKAMVWTSTAFGVVLAAAAAAPTLWAALVAMALVGAVSVAFLSQGNSTLQLAAAPHMRGRVMALWAVAFLGSTPIGGPIAGWVSEHFGGRGGLALGAVACLVAAGLGALTIRRGAVAADPAVPPTPDAEPASPEARMHDRRP</sequence>
<proteinExistence type="predicted"/>
<keyword evidence="2" id="KW-0813">Transport</keyword>
<evidence type="ECO:0000256" key="4">
    <source>
        <dbReference type="ARBA" id="ARBA00022692"/>
    </source>
</evidence>
<accession>A0A4Q7UXJ4</accession>
<dbReference type="GO" id="GO:0005886">
    <property type="term" value="C:plasma membrane"/>
    <property type="evidence" value="ECO:0007669"/>
    <property type="project" value="UniProtKB-SubCell"/>
</dbReference>
<evidence type="ECO:0000256" key="3">
    <source>
        <dbReference type="ARBA" id="ARBA00022475"/>
    </source>
</evidence>
<feature type="transmembrane region" description="Helical" evidence="8">
    <location>
        <begin position="174"/>
        <end position="204"/>
    </location>
</feature>
<dbReference type="CDD" id="cd06173">
    <property type="entry name" value="MFS_MefA_like"/>
    <property type="match status" value="1"/>
</dbReference>
<evidence type="ECO:0000256" key="6">
    <source>
        <dbReference type="ARBA" id="ARBA00023136"/>
    </source>
</evidence>
<evidence type="ECO:0000313" key="9">
    <source>
        <dbReference type="EMBL" id="RZT86616.1"/>
    </source>
</evidence>
<evidence type="ECO:0000256" key="5">
    <source>
        <dbReference type="ARBA" id="ARBA00022989"/>
    </source>
</evidence>
<keyword evidence="6 8" id="KW-0472">Membrane</keyword>
<dbReference type="PANTHER" id="PTHR23513:SF11">
    <property type="entry name" value="STAPHYLOFERRIN A TRANSPORTER"/>
    <property type="match status" value="1"/>
</dbReference>
<dbReference type="PANTHER" id="PTHR23513">
    <property type="entry name" value="INTEGRAL MEMBRANE EFFLUX PROTEIN-RELATED"/>
    <property type="match status" value="1"/>
</dbReference>
<organism evidence="9 10">
    <name type="scientific">Pseudonocardia sediminis</name>
    <dbReference type="NCBI Taxonomy" id="1397368"/>
    <lineage>
        <taxon>Bacteria</taxon>
        <taxon>Bacillati</taxon>
        <taxon>Actinomycetota</taxon>
        <taxon>Actinomycetes</taxon>
        <taxon>Pseudonocardiales</taxon>
        <taxon>Pseudonocardiaceae</taxon>
        <taxon>Pseudonocardia</taxon>
    </lineage>
</organism>
<keyword evidence="5 8" id="KW-1133">Transmembrane helix</keyword>
<feature type="transmembrane region" description="Helical" evidence="8">
    <location>
        <begin position="62"/>
        <end position="86"/>
    </location>
</feature>
<dbReference type="InterPro" id="IPR010290">
    <property type="entry name" value="TM_effector"/>
</dbReference>
<evidence type="ECO:0000256" key="7">
    <source>
        <dbReference type="SAM" id="MobiDB-lite"/>
    </source>
</evidence>